<organism evidence="3 4">
    <name type="scientific">Caulobacter henricii</name>
    <dbReference type="NCBI Taxonomy" id="69395"/>
    <lineage>
        <taxon>Bacteria</taxon>
        <taxon>Pseudomonadati</taxon>
        <taxon>Pseudomonadota</taxon>
        <taxon>Alphaproteobacteria</taxon>
        <taxon>Caulobacterales</taxon>
        <taxon>Caulobacteraceae</taxon>
        <taxon>Caulobacter</taxon>
    </lineage>
</organism>
<dbReference type="RefSeq" id="WP_062147444.1">
    <property type="nucleotide sequence ID" value="NZ_CP013002.1"/>
</dbReference>
<dbReference type="SUPFAM" id="SSF55347">
    <property type="entry name" value="Glyceraldehyde-3-phosphate dehydrogenase-like, C-terminal domain"/>
    <property type="match status" value="1"/>
</dbReference>
<keyword evidence="4" id="KW-1185">Reference proteome</keyword>
<proteinExistence type="predicted"/>
<feature type="domain" description="GFO/IDH/MocA-like oxidoreductase" evidence="2">
    <location>
        <begin position="161"/>
        <end position="234"/>
    </location>
</feature>
<dbReference type="AlphaFoldDB" id="A0A0P0P0R6"/>
<accession>A0A0P0P0R6</accession>
<dbReference type="Proteomes" id="UP000056905">
    <property type="component" value="Chromosome"/>
</dbReference>
<evidence type="ECO:0000259" key="2">
    <source>
        <dbReference type="Pfam" id="PF22725"/>
    </source>
</evidence>
<dbReference type="InterPro" id="IPR036291">
    <property type="entry name" value="NAD(P)-bd_dom_sf"/>
</dbReference>
<dbReference type="InterPro" id="IPR055170">
    <property type="entry name" value="GFO_IDH_MocA-like_dom"/>
</dbReference>
<protein>
    <submittedName>
        <fullName evidence="3">Oxidoreductase</fullName>
    </submittedName>
</protein>
<dbReference type="Pfam" id="PF22725">
    <property type="entry name" value="GFO_IDH_MocA_C3"/>
    <property type="match status" value="1"/>
</dbReference>
<dbReference type="GO" id="GO:0000166">
    <property type="term" value="F:nucleotide binding"/>
    <property type="evidence" value="ECO:0007669"/>
    <property type="project" value="InterPro"/>
</dbReference>
<dbReference type="STRING" id="69395.AQ619_11395"/>
<dbReference type="eggNOG" id="COG0673">
    <property type="taxonomic scope" value="Bacteria"/>
</dbReference>
<dbReference type="InterPro" id="IPR000683">
    <property type="entry name" value="Gfo/Idh/MocA-like_OxRdtase_N"/>
</dbReference>
<dbReference type="OrthoDB" id="9815825at2"/>
<name>A0A0P0P0R6_9CAUL</name>
<dbReference type="PANTHER" id="PTHR43377">
    <property type="entry name" value="BILIVERDIN REDUCTASE A"/>
    <property type="match status" value="1"/>
</dbReference>
<dbReference type="Gene3D" id="3.40.50.720">
    <property type="entry name" value="NAD(P)-binding Rossmann-like Domain"/>
    <property type="match status" value="1"/>
</dbReference>
<dbReference type="Pfam" id="PF01408">
    <property type="entry name" value="GFO_IDH_MocA"/>
    <property type="match status" value="1"/>
</dbReference>
<dbReference type="PANTHER" id="PTHR43377:SF1">
    <property type="entry name" value="BILIVERDIN REDUCTASE A"/>
    <property type="match status" value="1"/>
</dbReference>
<evidence type="ECO:0000259" key="1">
    <source>
        <dbReference type="Pfam" id="PF01408"/>
    </source>
</evidence>
<evidence type="ECO:0000313" key="4">
    <source>
        <dbReference type="Proteomes" id="UP000056905"/>
    </source>
</evidence>
<evidence type="ECO:0000313" key="3">
    <source>
        <dbReference type="EMBL" id="ALL13891.1"/>
    </source>
</evidence>
<dbReference type="EMBL" id="CP013002">
    <property type="protein sequence ID" value="ALL13891.1"/>
    <property type="molecule type" value="Genomic_DNA"/>
</dbReference>
<sequence>MTQAIQQAAVLRAGVVGAGVFGGYHAKKYVELPGVDLVAVFDIDLARAAALAEPLGATPYDDMAAFLAAVDVVTVATPAVHHAGAALAALKAGKPVYSEKPLAVTPQDADAMVAAALKAGVPLACGHQERVVFRAMGLLDIPEQPLRLEAVRRGTPSDRNLDVSVVLDLMIHDIDLALALCAAEPVTVEGEGAITRSDSLDWVKVEATFENGFTAVFDASRVAEARERTMKVVYPSGEVEIDFLARTFRNTTPFPLIEDFTGTPAGKDPLGLSVAGFLAAVRGETPRPVVTGEEAARALDLALAVEQAAEGH</sequence>
<dbReference type="KEGG" id="chq:AQ619_11395"/>
<feature type="domain" description="Gfo/Idh/MocA-like oxidoreductase N-terminal" evidence="1">
    <location>
        <begin position="11"/>
        <end position="127"/>
    </location>
</feature>
<dbReference type="SUPFAM" id="SSF51735">
    <property type="entry name" value="NAD(P)-binding Rossmann-fold domains"/>
    <property type="match status" value="1"/>
</dbReference>
<gene>
    <name evidence="3" type="ORF">AQ619_11395</name>
</gene>
<dbReference type="InterPro" id="IPR051450">
    <property type="entry name" value="Gfo/Idh/MocA_Oxidoreductases"/>
</dbReference>
<reference evidence="3 4" key="1">
    <citation type="submission" date="2015-10" db="EMBL/GenBank/DDBJ databases">
        <title>Conservation of the essential genome among Caulobacter and Brevundimonas species.</title>
        <authorList>
            <person name="Scott D."/>
            <person name="Ely B."/>
        </authorList>
    </citation>
    <scope>NUCLEOTIDE SEQUENCE [LARGE SCALE GENOMIC DNA]</scope>
    <source>
        <strain evidence="3 4">CB4</strain>
    </source>
</reference>
<dbReference type="Gene3D" id="3.30.360.10">
    <property type="entry name" value="Dihydrodipicolinate Reductase, domain 2"/>
    <property type="match status" value="1"/>
</dbReference>